<evidence type="ECO:0000256" key="7">
    <source>
        <dbReference type="ARBA" id="ARBA00023136"/>
    </source>
</evidence>
<feature type="transmembrane region" description="Helical" evidence="9">
    <location>
        <begin position="362"/>
        <end position="392"/>
    </location>
</feature>
<evidence type="ECO:0000256" key="1">
    <source>
        <dbReference type="ARBA" id="ARBA00004651"/>
    </source>
</evidence>
<comment type="similarity">
    <text evidence="2">Belongs to the autoinducer-2 exporter (AI-2E) (TC 2.A.86) family.</text>
</comment>
<evidence type="ECO:0000256" key="5">
    <source>
        <dbReference type="ARBA" id="ARBA00022692"/>
    </source>
</evidence>
<keyword evidence="7 9" id="KW-0472">Membrane</keyword>
<evidence type="ECO:0000256" key="4">
    <source>
        <dbReference type="ARBA" id="ARBA00022475"/>
    </source>
</evidence>
<dbReference type="PANTHER" id="PTHR21716">
    <property type="entry name" value="TRANSMEMBRANE PROTEIN"/>
    <property type="match status" value="1"/>
</dbReference>
<keyword evidence="4" id="KW-1003">Cell membrane</keyword>
<organism evidence="10 11">
    <name type="scientific">Nocardioides aquaticus</name>
    <dbReference type="NCBI Taxonomy" id="160826"/>
    <lineage>
        <taxon>Bacteria</taxon>
        <taxon>Bacillati</taxon>
        <taxon>Actinomycetota</taxon>
        <taxon>Actinomycetes</taxon>
        <taxon>Propionibacteriales</taxon>
        <taxon>Nocardioidaceae</taxon>
        <taxon>Nocardioides</taxon>
    </lineage>
</organism>
<evidence type="ECO:0000256" key="6">
    <source>
        <dbReference type="ARBA" id="ARBA00022989"/>
    </source>
</evidence>
<keyword evidence="11" id="KW-1185">Reference proteome</keyword>
<feature type="transmembrane region" description="Helical" evidence="9">
    <location>
        <begin position="269"/>
        <end position="288"/>
    </location>
</feature>
<reference evidence="10 11" key="1">
    <citation type="submission" date="2021-05" db="EMBL/GenBank/DDBJ databases">
        <title>Complete genome of Nocardioides aquaticus KCTC 9944T isolated from meromictic and hypersaline Ekho Lake, Antarctica.</title>
        <authorList>
            <person name="Hwang K."/>
            <person name="Kim K.M."/>
            <person name="Choe H."/>
        </authorList>
    </citation>
    <scope>NUCLEOTIDE SEQUENCE [LARGE SCALE GENOMIC DNA]</scope>
    <source>
        <strain evidence="10 11">KCTC 9944</strain>
    </source>
</reference>
<dbReference type="Pfam" id="PF01594">
    <property type="entry name" value="AI-2E_transport"/>
    <property type="match status" value="1"/>
</dbReference>
<feature type="transmembrane region" description="Helical" evidence="9">
    <location>
        <begin position="68"/>
        <end position="86"/>
    </location>
</feature>
<dbReference type="InterPro" id="IPR002549">
    <property type="entry name" value="AI-2E-like"/>
</dbReference>
<feature type="transmembrane region" description="Helical" evidence="9">
    <location>
        <begin position="199"/>
        <end position="228"/>
    </location>
</feature>
<feature type="region of interest" description="Disordered" evidence="8">
    <location>
        <begin position="1"/>
        <end position="44"/>
    </location>
</feature>
<keyword evidence="6 9" id="KW-1133">Transmembrane helix</keyword>
<accession>A0ABX8ECT8</accession>
<name>A0ABX8ECT8_9ACTN</name>
<sequence>MSTMTSADHPRGPSPDDDAAPDPQRPRGTPQERQDDADPTGDVDSVTASARALDPRAMASGVRRLSTWTLRLLVLVVGAIVLGMLVGKLWSILLPLVLALVLTTVLEPPVRLLERRFRVPRTLASAAVVVLFVAVFGGIISLLAPTASDEVVELSLSASKGLSDLESFVADLGVGVTDAQIESVVTAAQERLQASAATIASGVLVGLGAIANLLINAVVTLVLTFFFLKDGGRFLPFLRRWTSPTAGHHLIEVTTRSWITLGSFVRTQALVGLIDAFFIGAGLLVLGVPLALPLAVITFLAAFAPIVGAVTVGALAVLVALAANGWVTALIVLGIVLAVQQLEGNVLLPWLQGRSLDLHAGVVLLAIVLGSTLFGVIGAFLAVPAAAVAVVVARYLHEQASAEPVADIVRREEAARE</sequence>
<evidence type="ECO:0000256" key="9">
    <source>
        <dbReference type="SAM" id="Phobius"/>
    </source>
</evidence>
<evidence type="ECO:0000313" key="10">
    <source>
        <dbReference type="EMBL" id="QVT77690.1"/>
    </source>
</evidence>
<dbReference type="EMBL" id="CP075371">
    <property type="protein sequence ID" value="QVT77690.1"/>
    <property type="molecule type" value="Genomic_DNA"/>
</dbReference>
<feature type="transmembrane region" description="Helical" evidence="9">
    <location>
        <begin position="92"/>
        <end position="110"/>
    </location>
</feature>
<evidence type="ECO:0000256" key="8">
    <source>
        <dbReference type="SAM" id="MobiDB-lite"/>
    </source>
</evidence>
<proteinExistence type="inferred from homology"/>
<evidence type="ECO:0000313" key="11">
    <source>
        <dbReference type="Proteomes" id="UP000679307"/>
    </source>
</evidence>
<evidence type="ECO:0000256" key="3">
    <source>
        <dbReference type="ARBA" id="ARBA00022448"/>
    </source>
</evidence>
<comment type="subcellular location">
    <subcellularLocation>
        <location evidence="1">Cell membrane</location>
        <topology evidence="1">Multi-pass membrane protein</topology>
    </subcellularLocation>
</comment>
<feature type="transmembrane region" description="Helical" evidence="9">
    <location>
        <begin position="294"/>
        <end position="318"/>
    </location>
</feature>
<keyword evidence="3" id="KW-0813">Transport</keyword>
<gene>
    <name evidence="10" type="ORF">ENKNEFLB_00055</name>
</gene>
<dbReference type="Proteomes" id="UP000679307">
    <property type="component" value="Chromosome"/>
</dbReference>
<keyword evidence="5 9" id="KW-0812">Transmembrane</keyword>
<protein>
    <submittedName>
        <fullName evidence="10">Transport protein</fullName>
    </submittedName>
</protein>
<evidence type="ECO:0000256" key="2">
    <source>
        <dbReference type="ARBA" id="ARBA00009773"/>
    </source>
</evidence>
<feature type="transmembrane region" description="Helical" evidence="9">
    <location>
        <begin position="122"/>
        <end position="144"/>
    </location>
</feature>
<feature type="transmembrane region" description="Helical" evidence="9">
    <location>
        <begin position="325"/>
        <end position="342"/>
    </location>
</feature>
<dbReference type="PANTHER" id="PTHR21716:SF53">
    <property type="entry name" value="PERMEASE PERM-RELATED"/>
    <property type="match status" value="1"/>
</dbReference>